<keyword evidence="2" id="KW-1185">Reference proteome</keyword>
<accession>A0ABS0PAH1</accession>
<evidence type="ECO:0008006" key="3">
    <source>
        <dbReference type="Google" id="ProtNLM"/>
    </source>
</evidence>
<dbReference type="RefSeq" id="WP_197968429.1">
    <property type="nucleotide sequence ID" value="NZ_JACEGD010000030.1"/>
</dbReference>
<gene>
    <name evidence="1" type="ORF">H1B27_29070</name>
</gene>
<dbReference type="InterPro" id="IPR011059">
    <property type="entry name" value="Metal-dep_hydrolase_composite"/>
</dbReference>
<proteinExistence type="predicted"/>
<dbReference type="EMBL" id="JACEGD010000030">
    <property type="protein sequence ID" value="MBH5390305.1"/>
    <property type="molecule type" value="Genomic_DNA"/>
</dbReference>
<comment type="caution">
    <text evidence="1">The sequence shown here is derived from an EMBL/GenBank/DDBJ whole genome shotgun (WGS) entry which is preliminary data.</text>
</comment>
<dbReference type="Proteomes" id="UP001194539">
    <property type="component" value="Unassembled WGS sequence"/>
</dbReference>
<name>A0ABS0PAH1_9BRAD</name>
<organism evidence="1 2">
    <name type="scientific">Bradyrhizobium diversitatis</name>
    <dbReference type="NCBI Taxonomy" id="2755406"/>
    <lineage>
        <taxon>Bacteria</taxon>
        <taxon>Pseudomonadati</taxon>
        <taxon>Pseudomonadota</taxon>
        <taxon>Alphaproteobacteria</taxon>
        <taxon>Hyphomicrobiales</taxon>
        <taxon>Nitrobacteraceae</taxon>
        <taxon>Bradyrhizobium</taxon>
    </lineage>
</organism>
<reference evidence="1 2" key="1">
    <citation type="submission" date="2020-07" db="EMBL/GenBank/DDBJ databases">
        <title>Bradyrhizobium diversity isolated from nodules of indigenous legumes of Western Australia.</title>
        <authorList>
            <person name="Klepa M.S."/>
        </authorList>
    </citation>
    <scope>NUCLEOTIDE SEQUENCE [LARGE SCALE GENOMIC DNA]</scope>
    <source>
        <strain evidence="1 2">CNPSo 4019</strain>
    </source>
</reference>
<sequence>MSGRSQSIRFVSGRIYHDASDRIPADTLVTQNGAIHFVGARDEAPSTDVTVDLRGATVIPGLTDTHSSLRAGSAADLIALEQDPFDSSVDLRSVKTLMTVVRGTIQHDALGSQHFKVAEVIN</sequence>
<evidence type="ECO:0000313" key="2">
    <source>
        <dbReference type="Proteomes" id="UP001194539"/>
    </source>
</evidence>
<dbReference type="SUPFAM" id="SSF51338">
    <property type="entry name" value="Composite domain of metallo-dependent hydrolases"/>
    <property type="match status" value="1"/>
</dbReference>
<protein>
    <recommendedName>
        <fullName evidence="3">Amidohydrolase 3 domain-containing protein</fullName>
    </recommendedName>
</protein>
<evidence type="ECO:0000313" key="1">
    <source>
        <dbReference type="EMBL" id="MBH5390305.1"/>
    </source>
</evidence>
<dbReference type="Gene3D" id="2.30.40.10">
    <property type="entry name" value="Urease, subunit C, domain 1"/>
    <property type="match status" value="1"/>
</dbReference>